<accession>A0A374PAV7</accession>
<organism evidence="2 3">
    <name type="scientific">Hungatella hathewayi</name>
    <dbReference type="NCBI Taxonomy" id="154046"/>
    <lineage>
        <taxon>Bacteria</taxon>
        <taxon>Bacillati</taxon>
        <taxon>Bacillota</taxon>
        <taxon>Clostridia</taxon>
        <taxon>Lachnospirales</taxon>
        <taxon>Lachnospiraceae</taxon>
        <taxon>Hungatella</taxon>
    </lineage>
</organism>
<gene>
    <name evidence="2" type="ORF">DXD79_04525</name>
</gene>
<evidence type="ECO:0000313" key="3">
    <source>
        <dbReference type="Proteomes" id="UP000263014"/>
    </source>
</evidence>
<dbReference type="InterPro" id="IPR011659">
    <property type="entry name" value="WD40"/>
</dbReference>
<dbReference type="RefSeq" id="WP_118033044.1">
    <property type="nucleotide sequence ID" value="NZ_QSON01000002.1"/>
</dbReference>
<dbReference type="AlphaFoldDB" id="A0A374PAV7"/>
<evidence type="ECO:0000313" key="2">
    <source>
        <dbReference type="EMBL" id="RGJ06567.1"/>
    </source>
</evidence>
<dbReference type="SUPFAM" id="SSF82171">
    <property type="entry name" value="DPP6 N-terminal domain-like"/>
    <property type="match status" value="1"/>
</dbReference>
<dbReference type="Gene3D" id="2.120.10.30">
    <property type="entry name" value="TolB, C-terminal domain"/>
    <property type="match status" value="1"/>
</dbReference>
<dbReference type="PANTHER" id="PTHR36842:SF1">
    <property type="entry name" value="PROTEIN TOLB"/>
    <property type="match status" value="1"/>
</dbReference>
<dbReference type="InterPro" id="IPR011042">
    <property type="entry name" value="6-blade_b-propeller_TolB-like"/>
</dbReference>
<dbReference type="EMBL" id="QSON01000002">
    <property type="protein sequence ID" value="RGJ06567.1"/>
    <property type="molecule type" value="Genomic_DNA"/>
</dbReference>
<comment type="caution">
    <text evidence="2">The sequence shown here is derived from an EMBL/GenBank/DDBJ whole genome shotgun (WGS) entry which is preliminary data.</text>
</comment>
<dbReference type="Proteomes" id="UP000263014">
    <property type="component" value="Unassembled WGS sequence"/>
</dbReference>
<sequence length="282" mass="31857">MKKISVLEVYDIEKAERKVLHEFEGVIEAPNWLKDGDTLLYNKDGRIWKYSIVSGKSHQLDTGECNHCNNDHVPSSSNEELYISCAAQGEFEQVSKIFVLPIGGGIPRLVVENGPSYLHGCSNDGEELAYCAIRGQSVDIYSTSIVGGMERRLTDGVGYNDGPEYSPDDRHIWFNSTRNGLMQVYRMNRDGSSLIQVTDSESNNWFPHVSPDGKKVVYLSFQKDDLEVWQHVSDKNVKLWLMDYDGSNPKCIVSLFGGQGTINVNSWAPDSCRFVFVSYRYE</sequence>
<dbReference type="Pfam" id="PF07676">
    <property type="entry name" value="PD40"/>
    <property type="match status" value="2"/>
</dbReference>
<comment type="similarity">
    <text evidence="1">Belongs to the TolB family.</text>
</comment>
<name>A0A374PAV7_9FIRM</name>
<proteinExistence type="inferred from homology"/>
<evidence type="ECO:0000256" key="1">
    <source>
        <dbReference type="ARBA" id="ARBA00009820"/>
    </source>
</evidence>
<dbReference type="PANTHER" id="PTHR36842">
    <property type="entry name" value="PROTEIN TOLB HOMOLOG"/>
    <property type="match status" value="1"/>
</dbReference>
<reference evidence="2 3" key="1">
    <citation type="submission" date="2018-08" db="EMBL/GenBank/DDBJ databases">
        <title>A genome reference for cultivated species of the human gut microbiota.</title>
        <authorList>
            <person name="Zou Y."/>
            <person name="Xue W."/>
            <person name="Luo G."/>
        </authorList>
    </citation>
    <scope>NUCLEOTIDE SEQUENCE [LARGE SCALE GENOMIC DNA]</scope>
    <source>
        <strain evidence="2 3">TM09-12</strain>
    </source>
</reference>
<protein>
    <submittedName>
        <fullName evidence="2">Transporter</fullName>
    </submittedName>
</protein>